<proteinExistence type="predicted"/>
<evidence type="ECO:0000256" key="1">
    <source>
        <dbReference type="SAM" id="MobiDB-lite"/>
    </source>
</evidence>
<protein>
    <submittedName>
        <fullName evidence="2">Uncharacterized protein</fullName>
    </submittedName>
</protein>
<name>A0A6G1D3Q7_9ORYZ</name>
<sequence length="67" mass="6881">MESSAVPLLTGRGRRAARRGALWYGGVRSDPSRALAGGASRRQMDGVGEVAGSGRRGTADRGVEPAV</sequence>
<evidence type="ECO:0000313" key="3">
    <source>
        <dbReference type="Proteomes" id="UP000479710"/>
    </source>
</evidence>
<reference evidence="2 3" key="1">
    <citation type="submission" date="2019-11" db="EMBL/GenBank/DDBJ databases">
        <title>Whole genome sequence of Oryza granulata.</title>
        <authorList>
            <person name="Li W."/>
        </authorList>
    </citation>
    <scope>NUCLEOTIDE SEQUENCE [LARGE SCALE GENOMIC DNA]</scope>
    <source>
        <strain evidence="3">cv. Menghai</strain>
        <tissue evidence="2">Leaf</tissue>
    </source>
</reference>
<keyword evidence="3" id="KW-1185">Reference proteome</keyword>
<feature type="region of interest" description="Disordered" evidence="1">
    <location>
        <begin position="32"/>
        <end position="67"/>
    </location>
</feature>
<evidence type="ECO:0000313" key="2">
    <source>
        <dbReference type="EMBL" id="KAF0907358.1"/>
    </source>
</evidence>
<feature type="compositionally biased region" description="Basic and acidic residues" evidence="1">
    <location>
        <begin position="57"/>
        <end position="67"/>
    </location>
</feature>
<dbReference type="EMBL" id="SPHZ02000007">
    <property type="protein sequence ID" value="KAF0907358.1"/>
    <property type="molecule type" value="Genomic_DNA"/>
</dbReference>
<gene>
    <name evidence="2" type="ORF">E2562_015854</name>
</gene>
<dbReference type="AlphaFoldDB" id="A0A6G1D3Q7"/>
<comment type="caution">
    <text evidence="2">The sequence shown here is derived from an EMBL/GenBank/DDBJ whole genome shotgun (WGS) entry which is preliminary data.</text>
</comment>
<dbReference type="Proteomes" id="UP000479710">
    <property type="component" value="Unassembled WGS sequence"/>
</dbReference>
<organism evidence="2 3">
    <name type="scientific">Oryza meyeriana var. granulata</name>
    <dbReference type="NCBI Taxonomy" id="110450"/>
    <lineage>
        <taxon>Eukaryota</taxon>
        <taxon>Viridiplantae</taxon>
        <taxon>Streptophyta</taxon>
        <taxon>Embryophyta</taxon>
        <taxon>Tracheophyta</taxon>
        <taxon>Spermatophyta</taxon>
        <taxon>Magnoliopsida</taxon>
        <taxon>Liliopsida</taxon>
        <taxon>Poales</taxon>
        <taxon>Poaceae</taxon>
        <taxon>BOP clade</taxon>
        <taxon>Oryzoideae</taxon>
        <taxon>Oryzeae</taxon>
        <taxon>Oryzinae</taxon>
        <taxon>Oryza</taxon>
        <taxon>Oryza meyeriana</taxon>
    </lineage>
</organism>
<accession>A0A6G1D3Q7</accession>